<dbReference type="Proteomes" id="UP000193396">
    <property type="component" value="Unassembled WGS sequence"/>
</dbReference>
<evidence type="ECO:0000256" key="3">
    <source>
        <dbReference type="SAM" id="Coils"/>
    </source>
</evidence>
<comment type="caution">
    <text evidence="5">The sequence shown here is derived from an EMBL/GenBank/DDBJ whole genome shotgun (WGS) entry which is preliminary data.</text>
</comment>
<feature type="signal peptide" evidence="4">
    <location>
        <begin position="1"/>
        <end position="29"/>
    </location>
</feature>
<evidence type="ECO:0000256" key="4">
    <source>
        <dbReference type="SAM" id="SignalP"/>
    </source>
</evidence>
<evidence type="ECO:0000256" key="1">
    <source>
        <dbReference type="ARBA" id="ARBA00009091"/>
    </source>
</evidence>
<dbReference type="Gene3D" id="3.30.910.20">
    <property type="entry name" value="Skp domain"/>
    <property type="match status" value="1"/>
</dbReference>
<proteinExistence type="inferred from homology"/>
<accession>A0A1Y2LD73</accession>
<organism evidence="5 6">
    <name type="scientific">Thalassospira alkalitolerans</name>
    <dbReference type="NCBI Taxonomy" id="1293890"/>
    <lineage>
        <taxon>Bacteria</taxon>
        <taxon>Pseudomonadati</taxon>
        <taxon>Pseudomonadota</taxon>
        <taxon>Alphaproteobacteria</taxon>
        <taxon>Rhodospirillales</taxon>
        <taxon>Thalassospiraceae</taxon>
        <taxon>Thalassospira</taxon>
    </lineage>
</organism>
<comment type="similarity">
    <text evidence="1">Belongs to the Skp family.</text>
</comment>
<name>A0A1Y2LD73_9PROT</name>
<dbReference type="OrthoDB" id="7344793at2"/>
<reference evidence="5 6" key="1">
    <citation type="submission" date="2014-03" db="EMBL/GenBank/DDBJ databases">
        <title>The draft genome sequence of Thalassospira alkalitolerans JCM 18968.</title>
        <authorList>
            <person name="Lai Q."/>
            <person name="Shao Z."/>
        </authorList>
    </citation>
    <scope>NUCLEOTIDE SEQUENCE [LARGE SCALE GENOMIC DNA]</scope>
    <source>
        <strain evidence="5 6">JCM 18968</strain>
    </source>
</reference>
<dbReference type="SUPFAM" id="SSF111384">
    <property type="entry name" value="OmpH-like"/>
    <property type="match status" value="1"/>
</dbReference>
<gene>
    <name evidence="5" type="ORF">TALK_07450</name>
</gene>
<sequence length="194" mass="21810">MKMMKTIQTAAIAMAIAFSAASVTTPVAAQDADKQQVAAVVMIVDFDGIMREASAMQDMAKQIKKRQEGYQQEIEKRQQALRQEEQQIAQQRTLLSADVIQQKQKEFQQKVADFQKFAQGRNRILDQALNESRVKFQKTLIEVIADVAEKRKATLVLHKSQVILHANAMDASKDVFDGVNKAMPTLKVEFKEAS</sequence>
<evidence type="ECO:0000313" key="5">
    <source>
        <dbReference type="EMBL" id="OSQ48765.1"/>
    </source>
</evidence>
<dbReference type="PANTHER" id="PTHR35089:SF1">
    <property type="entry name" value="CHAPERONE PROTEIN SKP"/>
    <property type="match status" value="1"/>
</dbReference>
<feature type="chain" id="PRO_5013254531" evidence="4">
    <location>
        <begin position="30"/>
        <end position="194"/>
    </location>
</feature>
<dbReference type="InterPro" id="IPR024930">
    <property type="entry name" value="Skp_dom_sf"/>
</dbReference>
<keyword evidence="3" id="KW-0175">Coiled coil</keyword>
<dbReference type="SMART" id="SM00935">
    <property type="entry name" value="OmpH"/>
    <property type="match status" value="1"/>
</dbReference>
<dbReference type="RefSeq" id="WP_085617452.1">
    <property type="nucleotide sequence ID" value="NZ_CAXBPE010000001.1"/>
</dbReference>
<dbReference type="EMBL" id="JFKB01000004">
    <property type="protein sequence ID" value="OSQ48765.1"/>
    <property type="molecule type" value="Genomic_DNA"/>
</dbReference>
<dbReference type="PANTHER" id="PTHR35089">
    <property type="entry name" value="CHAPERONE PROTEIN SKP"/>
    <property type="match status" value="1"/>
</dbReference>
<evidence type="ECO:0000256" key="2">
    <source>
        <dbReference type="ARBA" id="ARBA00022729"/>
    </source>
</evidence>
<feature type="coiled-coil region" evidence="3">
    <location>
        <begin position="60"/>
        <end position="94"/>
    </location>
</feature>
<dbReference type="InterPro" id="IPR005632">
    <property type="entry name" value="Chaperone_Skp"/>
</dbReference>
<dbReference type="GO" id="GO:0005829">
    <property type="term" value="C:cytosol"/>
    <property type="evidence" value="ECO:0007669"/>
    <property type="project" value="TreeGrafter"/>
</dbReference>
<dbReference type="STRING" id="1293890.TALK_07450"/>
<dbReference type="GO" id="GO:0051082">
    <property type="term" value="F:unfolded protein binding"/>
    <property type="evidence" value="ECO:0007669"/>
    <property type="project" value="InterPro"/>
</dbReference>
<dbReference type="GO" id="GO:0050821">
    <property type="term" value="P:protein stabilization"/>
    <property type="evidence" value="ECO:0007669"/>
    <property type="project" value="TreeGrafter"/>
</dbReference>
<dbReference type="Pfam" id="PF03938">
    <property type="entry name" value="OmpH"/>
    <property type="match status" value="1"/>
</dbReference>
<dbReference type="AlphaFoldDB" id="A0A1Y2LD73"/>
<evidence type="ECO:0000313" key="6">
    <source>
        <dbReference type="Proteomes" id="UP000193396"/>
    </source>
</evidence>
<protein>
    <submittedName>
        <fullName evidence="5">Membrane protein</fullName>
    </submittedName>
</protein>
<keyword evidence="2 4" id="KW-0732">Signal</keyword>
<keyword evidence="6" id="KW-1185">Reference proteome</keyword>